<evidence type="ECO:0000256" key="2">
    <source>
        <dbReference type="RuleBase" id="RU102079"/>
    </source>
</evidence>
<sequence length="389" mass="45125">MLKYTKPPEVVRSSTARKVTFKIDNATNTSSSDSDDSVEVNMGSQLLLHGLPYRELLPIVLQVGRAICIRGKTLENCTRFSVNLLCGLEPKSNVALHFNPRLDQNYVVRNSRILGKWGEEETTAYCRPNMRWNEDFFLEFLPTSNEFMIAINNKHFCKYSHRIPINKITALVVSSKVGKIDVSFEARKSYPDFTKYPIEELQIIDDENYVPTNNFKPLPYCGRLPENFINNYQVTIYGRVKLLPRTFYINLQEGFHLWPHPIIHLHINPRFLGATDKNQLIKNSWIDDQWGTEERCVAFPFRPGKEFCMTLYAEDSQSFRVWVDNVLIAEFQSRTSVTNIDHVFIQGDVVVFDVHVEPKHTTKISSHHSSLTVRRRHTLTKRSSIFYNS</sequence>
<dbReference type="PANTHER" id="PTHR11346">
    <property type="entry name" value="GALECTIN"/>
    <property type="match status" value="1"/>
</dbReference>
<dbReference type="GO" id="GO:0016936">
    <property type="term" value="F:galactoside binding"/>
    <property type="evidence" value="ECO:0007669"/>
    <property type="project" value="TreeGrafter"/>
</dbReference>
<dbReference type="PANTHER" id="PTHR11346:SF185">
    <property type="entry name" value="GALECTIN"/>
    <property type="match status" value="1"/>
</dbReference>
<feature type="domain" description="Galectin" evidence="3">
    <location>
        <begin position="53"/>
        <end position="185"/>
    </location>
</feature>
<dbReference type="FunCoup" id="A0A1W4WU11">
    <property type="interactions" value="257"/>
</dbReference>
<dbReference type="SUPFAM" id="SSF49899">
    <property type="entry name" value="Concanavalin A-like lectins/glucanases"/>
    <property type="match status" value="2"/>
</dbReference>
<dbReference type="InParanoid" id="A0A1W4WU11"/>
<reference evidence="5" key="1">
    <citation type="submission" date="2025-08" db="UniProtKB">
        <authorList>
            <consortium name="RefSeq"/>
        </authorList>
    </citation>
    <scope>IDENTIFICATION</scope>
    <source>
        <tissue evidence="5">Entire body</tissue>
    </source>
</reference>
<dbReference type="STRING" id="224129.A0A1W4WU11"/>
<gene>
    <name evidence="5" type="primary">LOC108738458</name>
</gene>
<protein>
    <recommendedName>
        <fullName evidence="2">Galectin</fullName>
    </recommendedName>
</protein>
<evidence type="ECO:0000256" key="1">
    <source>
        <dbReference type="ARBA" id="ARBA00022734"/>
    </source>
</evidence>
<dbReference type="Pfam" id="PF00337">
    <property type="entry name" value="Gal-bind_lectin"/>
    <property type="match status" value="2"/>
</dbReference>
<dbReference type="Proteomes" id="UP000192223">
    <property type="component" value="Unplaced"/>
</dbReference>
<accession>A0A1W4WU11</accession>
<dbReference type="SMART" id="SM00276">
    <property type="entry name" value="GLECT"/>
    <property type="match status" value="2"/>
</dbReference>
<proteinExistence type="predicted"/>
<feature type="domain" description="Galectin" evidence="3">
    <location>
        <begin position="220"/>
        <end position="357"/>
    </location>
</feature>
<dbReference type="InterPro" id="IPR044156">
    <property type="entry name" value="Galectin-like"/>
</dbReference>
<evidence type="ECO:0000259" key="3">
    <source>
        <dbReference type="PROSITE" id="PS51304"/>
    </source>
</evidence>
<dbReference type="CDD" id="cd00070">
    <property type="entry name" value="GLECT"/>
    <property type="match status" value="2"/>
</dbReference>
<name>A0A1W4WU11_AGRPL</name>
<dbReference type="RefSeq" id="XP_018327386.1">
    <property type="nucleotide sequence ID" value="XM_018471884.2"/>
</dbReference>
<evidence type="ECO:0000313" key="5">
    <source>
        <dbReference type="RefSeq" id="XP_018327386.1"/>
    </source>
</evidence>
<dbReference type="KEGG" id="apln:108738458"/>
<organism evidence="4 5">
    <name type="scientific">Agrilus planipennis</name>
    <name type="common">Emerald ash borer</name>
    <name type="synonym">Agrilus marcopoli</name>
    <dbReference type="NCBI Taxonomy" id="224129"/>
    <lineage>
        <taxon>Eukaryota</taxon>
        <taxon>Metazoa</taxon>
        <taxon>Ecdysozoa</taxon>
        <taxon>Arthropoda</taxon>
        <taxon>Hexapoda</taxon>
        <taxon>Insecta</taxon>
        <taxon>Pterygota</taxon>
        <taxon>Neoptera</taxon>
        <taxon>Endopterygota</taxon>
        <taxon>Coleoptera</taxon>
        <taxon>Polyphaga</taxon>
        <taxon>Elateriformia</taxon>
        <taxon>Buprestoidea</taxon>
        <taxon>Buprestidae</taxon>
        <taxon>Agrilinae</taxon>
        <taxon>Agrilus</taxon>
    </lineage>
</organism>
<evidence type="ECO:0000313" key="4">
    <source>
        <dbReference type="Proteomes" id="UP000192223"/>
    </source>
</evidence>
<dbReference type="Gene3D" id="2.60.120.200">
    <property type="match status" value="2"/>
</dbReference>
<dbReference type="SMART" id="SM00908">
    <property type="entry name" value="Gal-bind_lectin"/>
    <property type="match status" value="2"/>
</dbReference>
<dbReference type="PROSITE" id="PS51304">
    <property type="entry name" value="GALECTIN"/>
    <property type="match status" value="2"/>
</dbReference>
<dbReference type="OrthoDB" id="5795596at2759"/>
<dbReference type="AlphaFoldDB" id="A0A1W4WU11"/>
<keyword evidence="4" id="KW-1185">Reference proteome</keyword>
<dbReference type="GO" id="GO:0030246">
    <property type="term" value="F:carbohydrate binding"/>
    <property type="evidence" value="ECO:0007669"/>
    <property type="project" value="UniProtKB-UniRule"/>
</dbReference>
<dbReference type="InterPro" id="IPR001079">
    <property type="entry name" value="Galectin_CRD"/>
</dbReference>
<keyword evidence="1 2" id="KW-0430">Lectin</keyword>
<dbReference type="GeneID" id="108738458"/>
<dbReference type="InterPro" id="IPR013320">
    <property type="entry name" value="ConA-like_dom_sf"/>
</dbReference>